<name>A0ABT7T360_9MICO</name>
<dbReference type="InterPro" id="IPR049790">
    <property type="entry name" value="Rv3655c/TadE"/>
</dbReference>
<keyword evidence="1" id="KW-0812">Transmembrane</keyword>
<feature type="transmembrane region" description="Helical" evidence="1">
    <location>
        <begin position="20"/>
        <end position="39"/>
    </location>
</feature>
<keyword evidence="4" id="KW-1185">Reference proteome</keyword>
<keyword evidence="1" id="KW-0472">Membrane</keyword>
<gene>
    <name evidence="3" type="ORF">QUG92_01680</name>
</gene>
<dbReference type="RefSeq" id="WP_182046015.1">
    <property type="nucleotide sequence ID" value="NZ_JAUCML010000001.1"/>
</dbReference>
<evidence type="ECO:0000256" key="1">
    <source>
        <dbReference type="SAM" id="Phobius"/>
    </source>
</evidence>
<evidence type="ECO:0000313" key="4">
    <source>
        <dbReference type="Proteomes" id="UP001237823"/>
    </source>
</evidence>
<dbReference type="Proteomes" id="UP001237823">
    <property type="component" value="Unassembled WGS sequence"/>
</dbReference>
<organism evidence="3 4">
    <name type="scientific">Curtobacterium citri</name>
    <dbReference type="NCBI Taxonomy" id="3055139"/>
    <lineage>
        <taxon>Bacteria</taxon>
        <taxon>Bacillati</taxon>
        <taxon>Actinomycetota</taxon>
        <taxon>Actinomycetes</taxon>
        <taxon>Micrococcales</taxon>
        <taxon>Microbacteriaceae</taxon>
        <taxon>Curtobacterium</taxon>
    </lineage>
</organism>
<proteinExistence type="predicted"/>
<dbReference type="InterPro" id="IPR012495">
    <property type="entry name" value="TadE-like_dom"/>
</dbReference>
<dbReference type="NCBIfam" id="NF041390">
    <property type="entry name" value="TadE_Rv3655c"/>
    <property type="match status" value="1"/>
</dbReference>
<reference evidence="3 4" key="1">
    <citation type="submission" date="2023-06" db="EMBL/GenBank/DDBJ databases">
        <authorList>
            <person name="Feng G."/>
            <person name="Li J."/>
            <person name="Zhu H."/>
        </authorList>
    </citation>
    <scope>NUCLEOTIDE SEQUENCE [LARGE SCALE GENOMIC DNA]</scope>
    <source>
        <strain evidence="3 4">RHCKG23</strain>
    </source>
</reference>
<evidence type="ECO:0000259" key="2">
    <source>
        <dbReference type="Pfam" id="PF07811"/>
    </source>
</evidence>
<accession>A0ABT7T360</accession>
<dbReference type="Pfam" id="PF07811">
    <property type="entry name" value="TadE"/>
    <property type="match status" value="1"/>
</dbReference>
<sequence>MIASDRGQGDRGSVTVEFAVALPVVTLVLVSLVAGVVLADRAGRLQDTAGAAARALGRGDDGAAATAVSSGAPGASSSIRRSDGLVCVDLRAAAPGPFALLPLRATGCAAEGGR</sequence>
<evidence type="ECO:0000313" key="3">
    <source>
        <dbReference type="EMBL" id="MDM7883804.1"/>
    </source>
</evidence>
<dbReference type="EMBL" id="JAUCML010000001">
    <property type="protein sequence ID" value="MDM7883804.1"/>
    <property type="molecule type" value="Genomic_DNA"/>
</dbReference>
<comment type="caution">
    <text evidence="3">The sequence shown here is derived from an EMBL/GenBank/DDBJ whole genome shotgun (WGS) entry which is preliminary data.</text>
</comment>
<protein>
    <submittedName>
        <fullName evidence="3">TadE family type IV pilus minor pilin</fullName>
    </submittedName>
</protein>
<feature type="domain" description="TadE-like" evidence="2">
    <location>
        <begin position="12"/>
        <end position="54"/>
    </location>
</feature>
<keyword evidence="1" id="KW-1133">Transmembrane helix</keyword>